<dbReference type="EMBL" id="CP000825">
    <property type="protein sequence ID" value="ABV49993.1"/>
    <property type="molecule type" value="Genomic_DNA"/>
</dbReference>
<dbReference type="AlphaFoldDB" id="A8G312"/>
<evidence type="ECO:0000313" key="2">
    <source>
        <dbReference type="EMBL" id="ABV49993.1"/>
    </source>
</evidence>
<dbReference type="eggNOG" id="ENOG5030TP4">
    <property type="taxonomic scope" value="Bacteria"/>
</dbReference>
<organism evidence="2 3">
    <name type="scientific">Prochlorococcus marinus (strain MIT 9215)</name>
    <dbReference type="NCBI Taxonomy" id="93060"/>
    <lineage>
        <taxon>Bacteria</taxon>
        <taxon>Bacillati</taxon>
        <taxon>Cyanobacteriota</taxon>
        <taxon>Cyanophyceae</taxon>
        <taxon>Synechococcales</taxon>
        <taxon>Prochlorococcaceae</taxon>
        <taxon>Prochlorococcus</taxon>
    </lineage>
</organism>
<protein>
    <submittedName>
        <fullName evidence="2">Protein family PM-16</fullName>
    </submittedName>
</protein>
<dbReference type="STRING" id="93060.P9215_03771"/>
<reference evidence="2 3" key="1">
    <citation type="journal article" date="2007" name="PLoS Genet.">
        <title>Patterns and implications of gene gain and loss in the evolution of Prochlorococcus.</title>
        <authorList>
            <person name="Kettler G.C."/>
            <person name="Martiny A.C."/>
            <person name="Huang K."/>
            <person name="Zucker J."/>
            <person name="Coleman M.L."/>
            <person name="Rodrigue S."/>
            <person name="Chen F."/>
            <person name="Lapidus A."/>
            <person name="Ferriera S."/>
            <person name="Johnson J."/>
            <person name="Steglich C."/>
            <person name="Church G.M."/>
            <person name="Richardson P."/>
            <person name="Chisholm S.W."/>
        </authorList>
    </citation>
    <scope>NUCLEOTIDE SEQUENCE [LARGE SCALE GENOMIC DNA]</scope>
    <source>
        <strain evidence="2 3">MIT 9215</strain>
    </source>
</reference>
<dbReference type="Proteomes" id="UP000002014">
    <property type="component" value="Chromosome"/>
</dbReference>
<evidence type="ECO:0000313" key="3">
    <source>
        <dbReference type="Proteomes" id="UP000002014"/>
    </source>
</evidence>
<name>A8G312_PROM2</name>
<accession>A8G312</accession>
<keyword evidence="1" id="KW-0472">Membrane</keyword>
<feature type="transmembrane region" description="Helical" evidence="1">
    <location>
        <begin position="28"/>
        <end position="46"/>
    </location>
</feature>
<keyword evidence="1" id="KW-0812">Transmembrane</keyword>
<dbReference type="KEGG" id="pmh:P9215_03771"/>
<proteinExistence type="predicted"/>
<dbReference type="HOGENOM" id="CLU_211035_1_0_3"/>
<keyword evidence="1" id="KW-1133">Transmembrane helix</keyword>
<evidence type="ECO:0000256" key="1">
    <source>
        <dbReference type="SAM" id="Phobius"/>
    </source>
</evidence>
<gene>
    <name evidence="2" type="ordered locus">P9215_03771</name>
</gene>
<sequence length="47" mass="5925">MKMRKLIDKHKTLINWYQKKFKLSDYQLLWLVFFKGVLITIIFFKIF</sequence>